<gene>
    <name evidence="4" type="ORF">SAMN05216466_10296</name>
</gene>
<feature type="domain" description="Methyltransferase" evidence="3">
    <location>
        <begin position="34"/>
        <end position="126"/>
    </location>
</feature>
<reference evidence="4 5" key="1">
    <citation type="submission" date="2016-10" db="EMBL/GenBank/DDBJ databases">
        <authorList>
            <person name="de Groot N.N."/>
        </authorList>
    </citation>
    <scope>NUCLEOTIDE SEQUENCE [LARGE SCALE GENOMIC DNA]</scope>
    <source>
        <strain evidence="4 5">LMG 2247</strain>
    </source>
</reference>
<proteinExistence type="predicted"/>
<dbReference type="OrthoDB" id="9795085at2"/>
<dbReference type="AlphaFoldDB" id="A0A1G7RG36"/>
<dbReference type="CDD" id="cd02440">
    <property type="entry name" value="AdoMet_MTases"/>
    <property type="match status" value="1"/>
</dbReference>
<dbReference type="RefSeq" id="WP_090682058.1">
    <property type="nucleotide sequence ID" value="NZ_CADERL010000014.1"/>
</dbReference>
<dbReference type="InterPro" id="IPR029063">
    <property type="entry name" value="SAM-dependent_MTases_sf"/>
</dbReference>
<dbReference type="Proteomes" id="UP000199706">
    <property type="component" value="Unassembled WGS sequence"/>
</dbReference>
<keyword evidence="1 4" id="KW-0489">Methyltransferase</keyword>
<evidence type="ECO:0000256" key="1">
    <source>
        <dbReference type="ARBA" id="ARBA00022603"/>
    </source>
</evidence>
<dbReference type="Gene3D" id="3.40.50.150">
    <property type="entry name" value="Vaccinia Virus protein VP39"/>
    <property type="match status" value="1"/>
</dbReference>
<dbReference type="GO" id="GO:0030798">
    <property type="term" value="F:trans-aconitate 2-methyltransferase activity"/>
    <property type="evidence" value="ECO:0007669"/>
    <property type="project" value="InterPro"/>
</dbReference>
<dbReference type="PANTHER" id="PTHR43861:SF1">
    <property type="entry name" value="TRANS-ACONITATE 2-METHYLTRANSFERASE"/>
    <property type="match status" value="1"/>
</dbReference>
<protein>
    <submittedName>
        <fullName evidence="4">Trans-aconitate 2-methyltransferase</fullName>
    </submittedName>
</protein>
<dbReference type="InterPro" id="IPR041698">
    <property type="entry name" value="Methyltransf_25"/>
</dbReference>
<organism evidence="4 5">
    <name type="scientific">Paraburkholderia phenazinium</name>
    <dbReference type="NCBI Taxonomy" id="60549"/>
    <lineage>
        <taxon>Bacteria</taxon>
        <taxon>Pseudomonadati</taxon>
        <taxon>Pseudomonadota</taxon>
        <taxon>Betaproteobacteria</taxon>
        <taxon>Burkholderiales</taxon>
        <taxon>Burkholderiaceae</taxon>
        <taxon>Paraburkholderia</taxon>
    </lineage>
</organism>
<dbReference type="Pfam" id="PF13649">
    <property type="entry name" value="Methyltransf_25"/>
    <property type="match status" value="1"/>
</dbReference>
<dbReference type="EMBL" id="FNCJ01000002">
    <property type="protein sequence ID" value="SDG09786.1"/>
    <property type="molecule type" value="Genomic_DNA"/>
</dbReference>
<name>A0A1G7RG36_9BURK</name>
<dbReference type="PANTHER" id="PTHR43861">
    <property type="entry name" value="TRANS-ACONITATE 2-METHYLTRANSFERASE-RELATED"/>
    <property type="match status" value="1"/>
</dbReference>
<keyword evidence="2 4" id="KW-0808">Transferase</keyword>
<dbReference type="SUPFAM" id="SSF53335">
    <property type="entry name" value="S-adenosyl-L-methionine-dependent methyltransferases"/>
    <property type="match status" value="1"/>
</dbReference>
<evidence type="ECO:0000313" key="4">
    <source>
        <dbReference type="EMBL" id="SDG09786.1"/>
    </source>
</evidence>
<accession>A0A1G7RG36</accession>
<dbReference type="Gene3D" id="1.10.150.290">
    <property type="entry name" value="S-adenosyl-L-methionine-dependent methyltransferases"/>
    <property type="match status" value="1"/>
</dbReference>
<evidence type="ECO:0000313" key="5">
    <source>
        <dbReference type="Proteomes" id="UP000199706"/>
    </source>
</evidence>
<dbReference type="GO" id="GO:0032259">
    <property type="term" value="P:methylation"/>
    <property type="evidence" value="ECO:0007669"/>
    <property type="project" value="UniProtKB-KW"/>
</dbReference>
<dbReference type="InterPro" id="IPR023149">
    <property type="entry name" value="Trans_acon_MeTrfase_C"/>
</dbReference>
<sequence>MIEWDATQYHAFIAERVRPNDDLIAKLRGDPKQIADLGCGAGDCSTLALRRRYPDARICAIDSSASLIEEARRKEAAANIDWRTGHIETFDADETLDLIYLGSSFQWVPNHAEQLARLAKLLSAGGTLAIQMPNMFHTPFYTSILKVAEAPDWRSRLQGKLRQAPVLAANEYAAILGSLGVTYEVWASTYEQRFSGVDGLVEWAKGAPLRPISSLLDQISFDAFCDLYAGQLAHHYKNNDGSCTLPFERLFIVARRQALNA</sequence>
<evidence type="ECO:0000259" key="3">
    <source>
        <dbReference type="Pfam" id="PF13649"/>
    </source>
</evidence>
<evidence type="ECO:0000256" key="2">
    <source>
        <dbReference type="ARBA" id="ARBA00022679"/>
    </source>
</evidence>